<dbReference type="FunFam" id="2.70.100.10:FF:000001">
    <property type="entry name" value="Glucanase"/>
    <property type="match status" value="1"/>
</dbReference>
<dbReference type="Pfam" id="PF00840">
    <property type="entry name" value="Glyco_hydro_7"/>
    <property type="match status" value="1"/>
</dbReference>
<keyword evidence="4 9" id="KW-0378">Hydrolase</keyword>
<dbReference type="PANTHER" id="PTHR33753:SF2">
    <property type="entry name" value="GLYCOSIDE HYDROLASE FAMILY 7 PROTEIN"/>
    <property type="match status" value="1"/>
</dbReference>
<feature type="region of interest" description="Disordered" evidence="10">
    <location>
        <begin position="455"/>
        <end position="486"/>
    </location>
</feature>
<evidence type="ECO:0000256" key="11">
    <source>
        <dbReference type="SAM" id="SignalP"/>
    </source>
</evidence>
<keyword evidence="8 9" id="KW-0624">Polysaccharide degradation</keyword>
<dbReference type="InterPro" id="IPR001722">
    <property type="entry name" value="Glyco_hydro_7"/>
</dbReference>
<dbReference type="EC" id="3.2.1.-" evidence="9"/>
<dbReference type="CDD" id="cd07999">
    <property type="entry name" value="GH7_CBH_EG"/>
    <property type="match status" value="1"/>
</dbReference>
<feature type="signal peptide" evidence="11">
    <location>
        <begin position="1"/>
        <end position="18"/>
    </location>
</feature>
<dbReference type="GO" id="GO:0016162">
    <property type="term" value="F:cellulose 1,4-beta-cellobiosidase activity"/>
    <property type="evidence" value="ECO:0007669"/>
    <property type="project" value="UniProtKB-EC"/>
</dbReference>
<dbReference type="Proteomes" id="UP000054279">
    <property type="component" value="Unassembled WGS sequence"/>
</dbReference>
<sequence>MFQKAALLAFSLATAVYGQQVGTQMTETHPKLSWQTCTSSGCTAAANGAVTLDANWRWLHTTSGYTNCYTGNTWNSSICTDGKSCAANCALDGADYSGTYGVTTSGNALTMKFVTTGANKNIGARVYLMADDTHYQQFKLLNKEFTFDVDVSNLPCGLNGALYFSEMDADGGLAKYSTNKAGAKYGTGYCDSQCPRDIKFINGEANSVGWTASPNDTNAGTGQYGSCCNELDVWEANSISAAYTPHPCTVNGQTRCQGDDCAITSRYSGVCDPDGCDFNSYRQGDTSFYGPGLTVDTKKPFTVVTQFLTDNNSTTGTLTEIRRLYVQNGKVIQNSKSKIAGMSAYDSITGAYCDDQKAAFGDTTSFQNHGGLKTIGQSMGRGMTLVLSVWDDHAVNMLWLDSTYPTTSDPTKPGIARGTCSTSSGAPTDVETANANASVIYSNIKFGDIGSTFSSTGTTSPTSPGGGSSTTTTTAPQTTQTKYGQW</sequence>
<evidence type="ECO:0000256" key="6">
    <source>
        <dbReference type="ARBA" id="ARBA00023277"/>
    </source>
</evidence>
<evidence type="ECO:0000256" key="4">
    <source>
        <dbReference type="ARBA" id="ARBA00022801"/>
    </source>
</evidence>
<dbReference type="AlphaFoldDB" id="A0A0C9U2S7"/>
<keyword evidence="7 9" id="KW-0326">Glycosidase</keyword>
<reference evidence="12 13" key="1">
    <citation type="submission" date="2014-06" db="EMBL/GenBank/DDBJ databases">
        <title>Evolutionary Origins and Diversification of the Mycorrhizal Mutualists.</title>
        <authorList>
            <consortium name="DOE Joint Genome Institute"/>
            <consortium name="Mycorrhizal Genomics Consortium"/>
            <person name="Kohler A."/>
            <person name="Kuo A."/>
            <person name="Nagy L.G."/>
            <person name="Floudas D."/>
            <person name="Copeland A."/>
            <person name="Barry K.W."/>
            <person name="Cichocki N."/>
            <person name="Veneault-Fourrey C."/>
            <person name="LaButti K."/>
            <person name="Lindquist E.A."/>
            <person name="Lipzen A."/>
            <person name="Lundell T."/>
            <person name="Morin E."/>
            <person name="Murat C."/>
            <person name="Riley R."/>
            <person name="Ohm R."/>
            <person name="Sun H."/>
            <person name="Tunlid A."/>
            <person name="Henrissat B."/>
            <person name="Grigoriev I.V."/>
            <person name="Hibbett D.S."/>
            <person name="Martin F."/>
        </authorList>
    </citation>
    <scope>NUCLEOTIDE SEQUENCE [LARGE SCALE GENOMIC DNA]</scope>
    <source>
        <strain evidence="12 13">SS14</strain>
    </source>
</reference>
<evidence type="ECO:0000256" key="3">
    <source>
        <dbReference type="ARBA" id="ARBA00022729"/>
    </source>
</evidence>
<evidence type="ECO:0000256" key="7">
    <source>
        <dbReference type="ARBA" id="ARBA00023295"/>
    </source>
</evidence>
<evidence type="ECO:0000256" key="9">
    <source>
        <dbReference type="RuleBase" id="RU361164"/>
    </source>
</evidence>
<evidence type="ECO:0000256" key="1">
    <source>
        <dbReference type="ARBA" id="ARBA00001641"/>
    </source>
</evidence>
<dbReference type="HOGENOM" id="CLU_020817_3_2_1"/>
<evidence type="ECO:0000256" key="8">
    <source>
        <dbReference type="ARBA" id="ARBA00023326"/>
    </source>
</evidence>
<feature type="chain" id="PRO_5002220797" description="Glucanase" evidence="11">
    <location>
        <begin position="19"/>
        <end position="486"/>
    </location>
</feature>
<name>A0A0C9U2S7_SPHS4</name>
<dbReference type="Gene3D" id="2.70.100.10">
    <property type="entry name" value="Glycoside hydrolase, family 7, domain"/>
    <property type="match status" value="1"/>
</dbReference>
<gene>
    <name evidence="12" type="ORF">M422DRAFT_189736</name>
</gene>
<protein>
    <recommendedName>
        <fullName evidence="9">Glucanase</fullName>
        <ecNumber evidence="9">3.2.1.-</ecNumber>
    </recommendedName>
</protein>
<dbReference type="InterPro" id="IPR037019">
    <property type="entry name" value="Glyco_hydro_7_sf"/>
</dbReference>
<keyword evidence="13" id="KW-1185">Reference proteome</keyword>
<organism evidence="12 13">
    <name type="scientific">Sphaerobolus stellatus (strain SS14)</name>
    <dbReference type="NCBI Taxonomy" id="990650"/>
    <lineage>
        <taxon>Eukaryota</taxon>
        <taxon>Fungi</taxon>
        <taxon>Dikarya</taxon>
        <taxon>Basidiomycota</taxon>
        <taxon>Agaricomycotina</taxon>
        <taxon>Agaricomycetes</taxon>
        <taxon>Phallomycetidae</taxon>
        <taxon>Geastrales</taxon>
        <taxon>Sphaerobolaceae</taxon>
        <taxon>Sphaerobolus</taxon>
    </lineage>
</organism>
<comment type="similarity">
    <text evidence="2 9">Belongs to the glycosyl hydrolase 7 (cellulase C) family.</text>
</comment>
<dbReference type="PANTHER" id="PTHR33753">
    <property type="entry name" value="1,4-BETA-D-GLUCAN CELLOBIOHYDROLASE B"/>
    <property type="match status" value="1"/>
</dbReference>
<comment type="catalytic activity">
    <reaction evidence="1">
        <text>Hydrolysis of (1-&gt;4)-beta-D-glucosidic linkages in cellulose and cellotetraose, releasing cellobiose from the non-reducing ends of the chains.</text>
        <dbReference type="EC" id="3.2.1.91"/>
    </reaction>
</comment>
<dbReference type="OrthoDB" id="412382at2759"/>
<dbReference type="InterPro" id="IPR013320">
    <property type="entry name" value="ConA-like_dom_sf"/>
</dbReference>
<keyword evidence="5 9" id="KW-0136">Cellulose degradation</keyword>
<dbReference type="GO" id="GO:0030245">
    <property type="term" value="P:cellulose catabolic process"/>
    <property type="evidence" value="ECO:0007669"/>
    <property type="project" value="UniProtKB-KW"/>
</dbReference>
<evidence type="ECO:0000313" key="12">
    <source>
        <dbReference type="EMBL" id="KIJ28439.1"/>
    </source>
</evidence>
<evidence type="ECO:0000313" key="13">
    <source>
        <dbReference type="Proteomes" id="UP000054279"/>
    </source>
</evidence>
<evidence type="ECO:0000256" key="10">
    <source>
        <dbReference type="SAM" id="MobiDB-lite"/>
    </source>
</evidence>
<dbReference type="SUPFAM" id="SSF49899">
    <property type="entry name" value="Concanavalin A-like lectins/glucanases"/>
    <property type="match status" value="1"/>
</dbReference>
<proteinExistence type="inferred from homology"/>
<evidence type="ECO:0000256" key="5">
    <source>
        <dbReference type="ARBA" id="ARBA00023001"/>
    </source>
</evidence>
<dbReference type="PRINTS" id="PR00734">
    <property type="entry name" value="GLHYDRLASE7"/>
</dbReference>
<feature type="region of interest" description="Disordered" evidence="10">
    <location>
        <begin position="407"/>
        <end position="427"/>
    </location>
</feature>
<evidence type="ECO:0000256" key="2">
    <source>
        <dbReference type="ARBA" id="ARBA00006044"/>
    </source>
</evidence>
<dbReference type="EMBL" id="KN837306">
    <property type="protein sequence ID" value="KIJ28439.1"/>
    <property type="molecule type" value="Genomic_DNA"/>
</dbReference>
<accession>A0A0C9U2S7</accession>
<keyword evidence="6" id="KW-0119">Carbohydrate metabolism</keyword>
<keyword evidence="3 11" id="KW-0732">Signal</keyword>